<protein>
    <recommendedName>
        <fullName evidence="4">MARVEL domain-containing protein</fullName>
    </recommendedName>
</protein>
<accession>A0A0D2P2Q7</accession>
<reference evidence="3" key="1">
    <citation type="submission" date="2014-04" db="EMBL/GenBank/DDBJ databases">
        <title>Evolutionary Origins and Diversification of the Mycorrhizal Mutualists.</title>
        <authorList>
            <consortium name="DOE Joint Genome Institute"/>
            <consortium name="Mycorrhizal Genomics Consortium"/>
            <person name="Kohler A."/>
            <person name="Kuo A."/>
            <person name="Nagy L.G."/>
            <person name="Floudas D."/>
            <person name="Copeland A."/>
            <person name="Barry K.W."/>
            <person name="Cichocki N."/>
            <person name="Veneault-Fourrey C."/>
            <person name="LaButti K."/>
            <person name="Lindquist E.A."/>
            <person name="Lipzen A."/>
            <person name="Lundell T."/>
            <person name="Morin E."/>
            <person name="Murat C."/>
            <person name="Riley R."/>
            <person name="Ohm R."/>
            <person name="Sun H."/>
            <person name="Tunlid A."/>
            <person name="Henrissat B."/>
            <person name="Grigoriev I.V."/>
            <person name="Hibbett D.S."/>
            <person name="Martin F."/>
        </authorList>
    </citation>
    <scope>NUCLEOTIDE SEQUENCE [LARGE SCALE GENOMIC DNA]</scope>
    <source>
        <strain evidence="3">FD-334 SS-4</strain>
    </source>
</reference>
<dbReference type="OrthoDB" id="3364107at2759"/>
<evidence type="ECO:0000313" key="2">
    <source>
        <dbReference type="EMBL" id="KJA23006.1"/>
    </source>
</evidence>
<feature type="transmembrane region" description="Helical" evidence="1">
    <location>
        <begin position="42"/>
        <end position="64"/>
    </location>
</feature>
<evidence type="ECO:0000256" key="1">
    <source>
        <dbReference type="SAM" id="Phobius"/>
    </source>
</evidence>
<evidence type="ECO:0000313" key="3">
    <source>
        <dbReference type="Proteomes" id="UP000054270"/>
    </source>
</evidence>
<dbReference type="EMBL" id="KN817546">
    <property type="protein sequence ID" value="KJA23006.1"/>
    <property type="molecule type" value="Genomic_DNA"/>
</dbReference>
<evidence type="ECO:0008006" key="4">
    <source>
        <dbReference type="Google" id="ProtNLM"/>
    </source>
</evidence>
<name>A0A0D2P2Q7_HYPSF</name>
<gene>
    <name evidence="2" type="ORF">HYPSUDRAFT_77178</name>
</gene>
<keyword evidence="1" id="KW-0812">Transmembrane</keyword>
<organism evidence="2 3">
    <name type="scientific">Hypholoma sublateritium (strain FD-334 SS-4)</name>
    <dbReference type="NCBI Taxonomy" id="945553"/>
    <lineage>
        <taxon>Eukaryota</taxon>
        <taxon>Fungi</taxon>
        <taxon>Dikarya</taxon>
        <taxon>Basidiomycota</taxon>
        <taxon>Agaricomycotina</taxon>
        <taxon>Agaricomycetes</taxon>
        <taxon>Agaricomycetidae</taxon>
        <taxon>Agaricales</taxon>
        <taxon>Agaricineae</taxon>
        <taxon>Strophariaceae</taxon>
        <taxon>Hypholoma</taxon>
    </lineage>
</organism>
<feature type="transmembrane region" description="Helical" evidence="1">
    <location>
        <begin position="132"/>
        <end position="151"/>
    </location>
</feature>
<proteinExistence type="predicted"/>
<keyword evidence="1" id="KW-1133">Transmembrane helix</keyword>
<feature type="transmembrane region" description="Helical" evidence="1">
    <location>
        <begin position="12"/>
        <end position="30"/>
    </location>
</feature>
<feature type="transmembrane region" description="Helical" evidence="1">
    <location>
        <begin position="71"/>
        <end position="92"/>
    </location>
</feature>
<keyword evidence="1" id="KW-0472">Membrane</keyword>
<dbReference type="Proteomes" id="UP000054270">
    <property type="component" value="Unassembled WGS sequence"/>
</dbReference>
<sequence>MAFFMRARRFVYGLCTILSIATLVIFSYLTRRWLASEFAAQPFQILSLCLSVLSLVVFPGMLLVSATRKNAYILYIISELGIAALMCVLWIVGASQSISEKSLIDIEIDLFIACGFSDRCASLLSAVRGTQISIFVLLLFYTLALLSYALYTHLYRGNGHVWLQTVEDLKDFRLPALTHKPKESDGRFMDGK</sequence>
<dbReference type="AlphaFoldDB" id="A0A0D2P2Q7"/>
<keyword evidence="3" id="KW-1185">Reference proteome</keyword>